<evidence type="ECO:0000313" key="3">
    <source>
        <dbReference type="EMBL" id="MCU6744909.1"/>
    </source>
</evidence>
<accession>A0ABT2T547</accession>
<feature type="transmembrane region" description="Helical" evidence="2">
    <location>
        <begin position="107"/>
        <end position="127"/>
    </location>
</feature>
<evidence type="ECO:0000313" key="4">
    <source>
        <dbReference type="Proteomes" id="UP001652432"/>
    </source>
</evidence>
<evidence type="ECO:0000256" key="2">
    <source>
        <dbReference type="SAM" id="Phobius"/>
    </source>
</evidence>
<feature type="transmembrane region" description="Helical" evidence="2">
    <location>
        <begin position="37"/>
        <end position="66"/>
    </location>
</feature>
<dbReference type="EMBL" id="JAOQKJ010000008">
    <property type="protein sequence ID" value="MCU6744909.1"/>
    <property type="molecule type" value="Genomic_DNA"/>
</dbReference>
<organism evidence="3 4">
    <name type="scientific">Suilimivivens aceti</name>
    <dbReference type="NCBI Taxonomy" id="2981774"/>
    <lineage>
        <taxon>Bacteria</taxon>
        <taxon>Bacillati</taxon>
        <taxon>Bacillota</taxon>
        <taxon>Clostridia</taxon>
        <taxon>Lachnospirales</taxon>
        <taxon>Lachnospiraceae</taxon>
        <taxon>Suilimivivens</taxon>
    </lineage>
</organism>
<reference evidence="3 4" key="1">
    <citation type="journal article" date="2021" name="ISME Commun">
        <title>Automated analysis of genomic sequences facilitates high-throughput and comprehensive description of bacteria.</title>
        <authorList>
            <person name="Hitch T.C.A."/>
        </authorList>
    </citation>
    <scope>NUCLEOTIDE SEQUENCE [LARGE SCALE GENOMIC DNA]</scope>
    <source>
        <strain evidence="3 4">Sanger_18</strain>
    </source>
</reference>
<name>A0ABT2T547_9FIRM</name>
<comment type="caution">
    <text evidence="3">The sequence shown here is derived from an EMBL/GenBank/DDBJ whole genome shotgun (WGS) entry which is preliminary data.</text>
</comment>
<keyword evidence="2" id="KW-1133">Transmembrane helix</keyword>
<keyword evidence="4" id="KW-1185">Reference proteome</keyword>
<dbReference type="RefSeq" id="WP_262575027.1">
    <property type="nucleotide sequence ID" value="NZ_JAOQKJ010000008.1"/>
</dbReference>
<keyword evidence="2" id="KW-0472">Membrane</keyword>
<gene>
    <name evidence="3" type="ORF">OCV77_10430</name>
</gene>
<evidence type="ECO:0000256" key="1">
    <source>
        <dbReference type="SAM" id="MobiDB-lite"/>
    </source>
</evidence>
<dbReference type="Proteomes" id="UP001652432">
    <property type="component" value="Unassembled WGS sequence"/>
</dbReference>
<keyword evidence="2" id="KW-0812">Transmembrane</keyword>
<sequence length="201" mass="22797">MKTKKKNRFLTFCFSLMPGAAEMYMGFMRTGTELMLFFLGMIMIPSFLGLDGLSILAVVIWAYGFFHANHLASLSDEEFAQVEDNDILGMELFQKGKKKLQGNSRGIAVLLIVLGVWLLWGTGVDMLWAYRVLPEYIYELLFTISDYVPRLVASVLIIVLGVHMIRGKKKELYREEPIKDREQEAADQSAASENPDREGEA</sequence>
<feature type="transmembrane region" description="Helical" evidence="2">
    <location>
        <begin position="147"/>
        <end position="165"/>
    </location>
</feature>
<feature type="region of interest" description="Disordered" evidence="1">
    <location>
        <begin position="176"/>
        <end position="201"/>
    </location>
</feature>
<protein>
    <submittedName>
        <fullName evidence="3">Uncharacterized protein</fullName>
    </submittedName>
</protein>
<proteinExistence type="predicted"/>